<dbReference type="Proteomes" id="UP000314294">
    <property type="component" value="Unassembled WGS sequence"/>
</dbReference>
<comment type="caution">
    <text evidence="1">The sequence shown here is derived from an EMBL/GenBank/DDBJ whole genome shotgun (WGS) entry which is preliminary data.</text>
</comment>
<sequence>MGGLGGHRGPWGRAGAPLDCFVCSELDGPLQSTPLDIRLTVVMDVAGRVGRRRRGRSCIDVTLTGRVDGRSFSSRLTAHMSKLRGEIFNLSVEKKEKRPAARGEGVTRSLARDGWRREAGSASTRYIIIHLLLYPKLPASEPQTQQDTFSIQPKAAWLSDADTKPGQRGNIQKLL</sequence>
<evidence type="ECO:0000313" key="2">
    <source>
        <dbReference type="Proteomes" id="UP000314294"/>
    </source>
</evidence>
<protein>
    <submittedName>
        <fullName evidence="1">Uncharacterized protein</fullName>
    </submittedName>
</protein>
<evidence type="ECO:0000313" key="1">
    <source>
        <dbReference type="EMBL" id="TNN85746.1"/>
    </source>
</evidence>
<organism evidence="1 2">
    <name type="scientific">Liparis tanakae</name>
    <name type="common">Tanaka's snailfish</name>
    <dbReference type="NCBI Taxonomy" id="230148"/>
    <lineage>
        <taxon>Eukaryota</taxon>
        <taxon>Metazoa</taxon>
        <taxon>Chordata</taxon>
        <taxon>Craniata</taxon>
        <taxon>Vertebrata</taxon>
        <taxon>Euteleostomi</taxon>
        <taxon>Actinopterygii</taxon>
        <taxon>Neopterygii</taxon>
        <taxon>Teleostei</taxon>
        <taxon>Neoteleostei</taxon>
        <taxon>Acanthomorphata</taxon>
        <taxon>Eupercaria</taxon>
        <taxon>Perciformes</taxon>
        <taxon>Cottioidei</taxon>
        <taxon>Cottales</taxon>
        <taxon>Liparidae</taxon>
        <taxon>Liparis</taxon>
    </lineage>
</organism>
<gene>
    <name evidence="1" type="ORF">EYF80_003993</name>
</gene>
<accession>A0A4Z2J6D9</accession>
<dbReference type="AlphaFoldDB" id="A0A4Z2J6D9"/>
<proteinExistence type="predicted"/>
<keyword evidence="2" id="KW-1185">Reference proteome</keyword>
<dbReference type="EMBL" id="SRLO01000019">
    <property type="protein sequence ID" value="TNN85746.1"/>
    <property type="molecule type" value="Genomic_DNA"/>
</dbReference>
<name>A0A4Z2J6D9_9TELE</name>
<reference evidence="1 2" key="1">
    <citation type="submission" date="2019-03" db="EMBL/GenBank/DDBJ databases">
        <title>First draft genome of Liparis tanakae, snailfish: a comprehensive survey of snailfish specific genes.</title>
        <authorList>
            <person name="Kim W."/>
            <person name="Song I."/>
            <person name="Jeong J.-H."/>
            <person name="Kim D."/>
            <person name="Kim S."/>
            <person name="Ryu S."/>
            <person name="Song J.Y."/>
            <person name="Lee S.K."/>
        </authorList>
    </citation>
    <scope>NUCLEOTIDE SEQUENCE [LARGE SCALE GENOMIC DNA]</scope>
    <source>
        <tissue evidence="1">Muscle</tissue>
    </source>
</reference>